<evidence type="ECO:0000313" key="2">
    <source>
        <dbReference type="Proteomes" id="UP000011693"/>
    </source>
</evidence>
<gene>
    <name evidence="1" type="ORF">C482_19029</name>
</gene>
<dbReference type="Gene3D" id="3.40.50.300">
    <property type="entry name" value="P-loop containing nucleotide triphosphate hydrolases"/>
    <property type="match status" value="1"/>
</dbReference>
<dbReference type="SUPFAM" id="SSF52540">
    <property type="entry name" value="P-loop containing nucleoside triphosphate hydrolases"/>
    <property type="match status" value="1"/>
</dbReference>
<name>M0A6M4_9EURY</name>
<accession>M0A6M4</accession>
<keyword evidence="2" id="KW-1185">Reference proteome</keyword>
<proteinExistence type="predicted"/>
<dbReference type="STRING" id="1227492.C482_19029"/>
<dbReference type="Proteomes" id="UP000011693">
    <property type="component" value="Unassembled WGS sequence"/>
</dbReference>
<organism evidence="1 2">
    <name type="scientific">Natrialba chahannaoensis JCM 10990</name>
    <dbReference type="NCBI Taxonomy" id="1227492"/>
    <lineage>
        <taxon>Archaea</taxon>
        <taxon>Methanobacteriati</taxon>
        <taxon>Methanobacteriota</taxon>
        <taxon>Stenosarchaea group</taxon>
        <taxon>Halobacteria</taxon>
        <taxon>Halobacteriales</taxon>
        <taxon>Natrialbaceae</taxon>
        <taxon>Natrialba</taxon>
    </lineage>
</organism>
<dbReference type="PATRIC" id="fig|1227492.4.peg.3780"/>
<comment type="caution">
    <text evidence="1">The sequence shown here is derived from an EMBL/GenBank/DDBJ whole genome shotgun (WGS) entry which is preliminary data.</text>
</comment>
<evidence type="ECO:0000313" key="1">
    <source>
        <dbReference type="EMBL" id="ELY93522.1"/>
    </source>
</evidence>
<reference evidence="1 2" key="1">
    <citation type="journal article" date="2014" name="PLoS Genet.">
        <title>Phylogenetically driven sequencing of extremely halophilic archaea reveals strategies for static and dynamic osmo-response.</title>
        <authorList>
            <person name="Becker E.A."/>
            <person name="Seitzer P.M."/>
            <person name="Tritt A."/>
            <person name="Larsen D."/>
            <person name="Krusor M."/>
            <person name="Yao A.I."/>
            <person name="Wu D."/>
            <person name="Madern D."/>
            <person name="Eisen J.A."/>
            <person name="Darling A.E."/>
            <person name="Facciotti M.T."/>
        </authorList>
    </citation>
    <scope>NUCLEOTIDE SEQUENCE [LARGE SCALE GENOMIC DNA]</scope>
    <source>
        <strain evidence="1 2">JCM 10990</strain>
    </source>
</reference>
<sequence>MALQLNGVGKRYSADVWGVRDVDLELDTGIHGLLGPNGAGKSS</sequence>
<protein>
    <submittedName>
        <fullName evidence="1">ABC-type multidrug transport system, ATPase component</fullName>
    </submittedName>
</protein>
<dbReference type="AlphaFoldDB" id="M0A6M4"/>
<dbReference type="InterPro" id="IPR027417">
    <property type="entry name" value="P-loop_NTPase"/>
</dbReference>
<dbReference type="EMBL" id="AOIN01000098">
    <property type="protein sequence ID" value="ELY93522.1"/>
    <property type="molecule type" value="Genomic_DNA"/>
</dbReference>